<evidence type="ECO:0000256" key="4">
    <source>
        <dbReference type="ARBA" id="ARBA00022989"/>
    </source>
</evidence>
<dbReference type="InterPro" id="IPR003838">
    <property type="entry name" value="ABC3_permease_C"/>
</dbReference>
<keyword evidence="11" id="KW-1185">Reference proteome</keyword>
<feature type="domain" description="ABC3 transporter permease C-terminal" evidence="9">
    <location>
        <begin position="632"/>
        <end position="743"/>
    </location>
</feature>
<gene>
    <name evidence="10" type="ORF">GT755_09265</name>
</gene>
<proteinExistence type="inferred from homology"/>
<evidence type="ECO:0000256" key="6">
    <source>
        <dbReference type="ARBA" id="ARBA00038076"/>
    </source>
</evidence>
<keyword evidence="3 7" id="KW-0812">Transmembrane</keyword>
<keyword evidence="4 7" id="KW-1133">Transmembrane helix</keyword>
<dbReference type="InterPro" id="IPR050250">
    <property type="entry name" value="Macrolide_Exporter_MacB"/>
</dbReference>
<name>A0A7C9NGH9_9ACTN</name>
<feature type="chain" id="PRO_5039139035" evidence="8">
    <location>
        <begin position="33"/>
        <end position="757"/>
    </location>
</feature>
<feature type="transmembrane region" description="Helical" evidence="7">
    <location>
        <begin position="414"/>
        <end position="435"/>
    </location>
</feature>
<dbReference type="Pfam" id="PF02687">
    <property type="entry name" value="FtsX"/>
    <property type="match status" value="1"/>
</dbReference>
<dbReference type="EMBL" id="WXEW01000002">
    <property type="protein sequence ID" value="NAS21872.1"/>
    <property type="molecule type" value="Genomic_DNA"/>
</dbReference>
<evidence type="ECO:0000256" key="1">
    <source>
        <dbReference type="ARBA" id="ARBA00004651"/>
    </source>
</evidence>
<comment type="similarity">
    <text evidence="6">Belongs to the ABC-4 integral membrane protein family.</text>
</comment>
<dbReference type="PANTHER" id="PTHR30572">
    <property type="entry name" value="MEMBRANE COMPONENT OF TRANSPORTER-RELATED"/>
    <property type="match status" value="1"/>
</dbReference>
<evidence type="ECO:0000256" key="7">
    <source>
        <dbReference type="SAM" id="Phobius"/>
    </source>
</evidence>
<protein>
    <submittedName>
        <fullName evidence="10">FtsX-like permease family protein</fullName>
    </submittedName>
</protein>
<evidence type="ECO:0000256" key="5">
    <source>
        <dbReference type="ARBA" id="ARBA00023136"/>
    </source>
</evidence>
<organism evidence="10 11">
    <name type="scientific">Herbidospora solisilvae</name>
    <dbReference type="NCBI Taxonomy" id="2696284"/>
    <lineage>
        <taxon>Bacteria</taxon>
        <taxon>Bacillati</taxon>
        <taxon>Actinomycetota</taxon>
        <taxon>Actinomycetes</taxon>
        <taxon>Streptosporangiales</taxon>
        <taxon>Streptosporangiaceae</taxon>
        <taxon>Herbidospora</taxon>
    </lineage>
</organism>
<dbReference type="AlphaFoldDB" id="A0A7C9NGH9"/>
<keyword evidence="5 7" id="KW-0472">Membrane</keyword>
<reference evidence="10 11" key="1">
    <citation type="submission" date="2020-01" db="EMBL/GenBank/DDBJ databases">
        <title>Herbidospora sp. NEAU-GS84 nov., a novel actinomycete isolated from soil.</title>
        <authorList>
            <person name="Han L."/>
        </authorList>
    </citation>
    <scope>NUCLEOTIDE SEQUENCE [LARGE SCALE GENOMIC DNA]</scope>
    <source>
        <strain evidence="10 11">NEAU-GS84</strain>
    </source>
</reference>
<sequence length="757" mass="76652">MWTWIRLDARRRLRPLVALALLVAVGSAAVTAAAAGARRGASAVDRLSAVTLPATVLVQPNQPGFDWDAVRRLPGVVAVATYLISDIRFEGLPEPGIQYVAPGGDLLHTVERAVVVAGRAADEDRADEAVATTDFLTANGLRVGDVVVAGSARARHPVTIVGVVRYPFAVMVPAFTTTRAFAERHRADLEGTTGDAIHNAIVRLSGGPASIPEFQRAFAALTGRNDIEIRDLTRLLGKVDQANEFEAVILAALALAALVTALALLGQAVARQAAGSAGDLRVLRTLGMRPRQALAAAVCGPAASVGAGALLGAGLAVAASPLFPIGSAASAEPAPGVYADLPVLAGVAGVVVAVLTVTAALAAWPSPGREAAVTRRSAVAAAAHRMGLPVPAVMGVRLALEPGTGRRPASVRPVLAGVVAGTAGVLAALTFQAGAADAVVAPSRFGQTFQLWAMTGFDGDEVIPAGSVRAWAADPAVASATETTVGVVTVGSTPVTVFTRPGSLPLVAIEGRPPSGPGEIALAPDSAHTIGAGVGDTLTVKAYATADLTVTGIVFVPENPHNGYADGAWLSGDGYARLFPNGYFKFRETLLALRPGADPAEVSARLGAGTLPPMEPGALDRLRNVQALPPVLAGFLGLLAVGAVGHALGTAARRRRHTVAVLRAIGMTPRQGAAMVFTQVGTLAAVGLLVGVPLGVAAGRAAWRAVAGLTPLLYVPPLAPLALGLAVPVALLAGGVLAVGPARRVARSRPGDVLRGE</sequence>
<feature type="transmembrane region" description="Helical" evidence="7">
    <location>
        <begin position="631"/>
        <end position="652"/>
    </location>
</feature>
<keyword evidence="2" id="KW-1003">Cell membrane</keyword>
<evidence type="ECO:0000256" key="8">
    <source>
        <dbReference type="SAM" id="SignalP"/>
    </source>
</evidence>
<keyword evidence="8" id="KW-0732">Signal</keyword>
<dbReference type="GO" id="GO:0005886">
    <property type="term" value="C:plasma membrane"/>
    <property type="evidence" value="ECO:0007669"/>
    <property type="project" value="UniProtKB-SubCell"/>
</dbReference>
<dbReference type="PANTHER" id="PTHR30572:SF4">
    <property type="entry name" value="ABC TRANSPORTER PERMEASE YTRF"/>
    <property type="match status" value="1"/>
</dbReference>
<evidence type="ECO:0000256" key="3">
    <source>
        <dbReference type="ARBA" id="ARBA00022692"/>
    </source>
</evidence>
<feature type="transmembrane region" description="Helical" evidence="7">
    <location>
        <begin position="293"/>
        <end position="323"/>
    </location>
</feature>
<feature type="signal peptide" evidence="8">
    <location>
        <begin position="1"/>
        <end position="32"/>
    </location>
</feature>
<dbReference type="Proteomes" id="UP000479526">
    <property type="component" value="Unassembled WGS sequence"/>
</dbReference>
<accession>A0A7C9NGH9</accession>
<feature type="transmembrane region" description="Helical" evidence="7">
    <location>
        <begin position="673"/>
        <end position="698"/>
    </location>
</feature>
<comment type="caution">
    <text evidence="10">The sequence shown here is derived from an EMBL/GenBank/DDBJ whole genome shotgun (WGS) entry which is preliminary data.</text>
</comment>
<evidence type="ECO:0000256" key="2">
    <source>
        <dbReference type="ARBA" id="ARBA00022475"/>
    </source>
</evidence>
<comment type="subcellular location">
    <subcellularLocation>
        <location evidence="1">Cell membrane</location>
        <topology evidence="1">Multi-pass membrane protein</topology>
    </subcellularLocation>
</comment>
<feature type="transmembrane region" description="Helical" evidence="7">
    <location>
        <begin position="343"/>
        <end position="364"/>
    </location>
</feature>
<evidence type="ECO:0000313" key="11">
    <source>
        <dbReference type="Proteomes" id="UP000479526"/>
    </source>
</evidence>
<dbReference type="GO" id="GO:0022857">
    <property type="term" value="F:transmembrane transporter activity"/>
    <property type="evidence" value="ECO:0007669"/>
    <property type="project" value="TreeGrafter"/>
</dbReference>
<feature type="transmembrane region" description="Helical" evidence="7">
    <location>
        <begin position="247"/>
        <end position="266"/>
    </location>
</feature>
<feature type="transmembrane region" description="Helical" evidence="7">
    <location>
        <begin position="718"/>
        <end position="739"/>
    </location>
</feature>
<evidence type="ECO:0000313" key="10">
    <source>
        <dbReference type="EMBL" id="NAS21872.1"/>
    </source>
</evidence>
<evidence type="ECO:0000259" key="9">
    <source>
        <dbReference type="Pfam" id="PF02687"/>
    </source>
</evidence>
<dbReference type="RefSeq" id="WP_161479257.1">
    <property type="nucleotide sequence ID" value="NZ_WXEW01000002.1"/>
</dbReference>